<dbReference type="EMBL" id="SNZE01000025">
    <property type="protein sequence ID" value="TDR30198.1"/>
    <property type="molecule type" value="Genomic_DNA"/>
</dbReference>
<comment type="function">
    <text evidence="16">Catalyzes the phosphorylation of pantothenate (Pan), the first step in CoA biosynthesis.</text>
</comment>
<dbReference type="InterPro" id="IPR004619">
    <property type="entry name" value="Type_III_PanK"/>
</dbReference>
<dbReference type="GO" id="GO:0004594">
    <property type="term" value="F:pantothenate kinase activity"/>
    <property type="evidence" value="ECO:0007669"/>
    <property type="project" value="UniProtKB-UniRule"/>
</dbReference>
<evidence type="ECO:0000256" key="9">
    <source>
        <dbReference type="ARBA" id="ARBA00022741"/>
    </source>
</evidence>
<dbReference type="PANTHER" id="PTHR34265">
    <property type="entry name" value="TYPE III PANTOTHENATE KINASE"/>
    <property type="match status" value="1"/>
</dbReference>
<dbReference type="AlphaFoldDB" id="A0A4R6Y4R8"/>
<dbReference type="HAMAP" id="MF_01274">
    <property type="entry name" value="Pantothen_kinase_3"/>
    <property type="match status" value="1"/>
</dbReference>
<dbReference type="UniPathway" id="UPA00241">
    <property type="reaction ID" value="UER00352"/>
</dbReference>
<dbReference type="GO" id="GO:0005524">
    <property type="term" value="F:ATP binding"/>
    <property type="evidence" value="ECO:0007669"/>
    <property type="project" value="UniProtKB-UniRule"/>
</dbReference>
<keyword evidence="10 16" id="KW-0418">Kinase</keyword>
<keyword evidence="12 16" id="KW-0630">Potassium</keyword>
<evidence type="ECO:0000256" key="15">
    <source>
        <dbReference type="ARBA" id="ARBA00040883"/>
    </source>
</evidence>
<evidence type="ECO:0000256" key="12">
    <source>
        <dbReference type="ARBA" id="ARBA00022958"/>
    </source>
</evidence>
<dbReference type="OrthoDB" id="9781305at2"/>
<evidence type="ECO:0000256" key="3">
    <source>
        <dbReference type="ARBA" id="ARBA00004496"/>
    </source>
</evidence>
<comment type="caution">
    <text evidence="16">Lacks conserved residue(s) required for the propagation of feature annotation.</text>
</comment>
<evidence type="ECO:0000256" key="6">
    <source>
        <dbReference type="ARBA" id="ARBA00012102"/>
    </source>
</evidence>
<comment type="caution">
    <text evidence="17">The sequence shown here is derived from an EMBL/GenBank/DDBJ whole genome shotgun (WGS) entry which is preliminary data.</text>
</comment>
<feature type="binding site" evidence="16">
    <location>
        <position position="135"/>
    </location>
    <ligand>
        <name>ATP</name>
        <dbReference type="ChEBI" id="CHEBI:30616"/>
    </ligand>
</feature>
<dbReference type="RefSeq" id="WP_133621340.1">
    <property type="nucleotide sequence ID" value="NZ_SNZE01000025.1"/>
</dbReference>
<comment type="cofactor">
    <cofactor evidence="2">
        <name>K(+)</name>
        <dbReference type="ChEBI" id="CHEBI:29103"/>
    </cofactor>
</comment>
<evidence type="ECO:0000313" key="18">
    <source>
        <dbReference type="Proteomes" id="UP000294480"/>
    </source>
</evidence>
<evidence type="ECO:0000256" key="10">
    <source>
        <dbReference type="ARBA" id="ARBA00022777"/>
    </source>
</evidence>
<feature type="binding site" evidence="16">
    <location>
        <position position="102"/>
    </location>
    <ligand>
        <name>substrate</name>
    </ligand>
</feature>
<dbReference type="GO" id="GO:0015937">
    <property type="term" value="P:coenzyme A biosynthetic process"/>
    <property type="evidence" value="ECO:0007669"/>
    <property type="project" value="UniProtKB-UniRule"/>
</dbReference>
<feature type="active site" description="Proton acceptor" evidence="16">
    <location>
        <position position="111"/>
    </location>
</feature>
<name>A0A4R6Y4R8_9BURK</name>
<dbReference type="InterPro" id="IPR043129">
    <property type="entry name" value="ATPase_NBD"/>
</dbReference>
<comment type="subcellular location">
    <subcellularLocation>
        <location evidence="3 16">Cytoplasm</location>
    </subcellularLocation>
</comment>
<dbReference type="NCBIfam" id="TIGR00671">
    <property type="entry name" value="baf"/>
    <property type="match status" value="1"/>
</dbReference>
<keyword evidence="18" id="KW-1185">Reference proteome</keyword>
<sequence length="264" mass="28638">MTAPILLIDIGNTRIKWHMQTAHTAMSATNEPNSLSHHNADWLQHFTAKMSQSAAPSACYISNVASTELLNTVKNALHAIFPNIQIHNVLPQKQLGRFTLAYDEPLQMGSDRFAQLLGAQNLCAERDHLVISTGTATTVDGVLANGQHMGGMIAPSIHLMRTSLHQHTARLPLDGGVFATQTAPTNTTNALATGAHLSRIGAIIAFVDHYMPHTTQHWLICGGDAPNLALDLKHIAAQRNATLHIAPSLCLLGLWCVHQFRSQP</sequence>
<evidence type="ECO:0000256" key="2">
    <source>
        <dbReference type="ARBA" id="ARBA00001958"/>
    </source>
</evidence>
<feature type="binding site" evidence="16">
    <location>
        <position position="187"/>
    </location>
    <ligand>
        <name>substrate</name>
    </ligand>
</feature>
<keyword evidence="11 16" id="KW-0067">ATP-binding</keyword>
<organism evidence="17 18">
    <name type="scientific">Hydromonas duriensis</name>
    <dbReference type="NCBI Taxonomy" id="1527608"/>
    <lineage>
        <taxon>Bacteria</taxon>
        <taxon>Pseudomonadati</taxon>
        <taxon>Pseudomonadota</taxon>
        <taxon>Betaproteobacteria</taxon>
        <taxon>Burkholderiales</taxon>
        <taxon>Burkholderiaceae</taxon>
        <taxon>Hydromonas</taxon>
    </lineage>
</organism>
<gene>
    <name evidence="16" type="primary">coaX</name>
    <name evidence="17" type="ORF">DFR44_12522</name>
</gene>
<evidence type="ECO:0000313" key="17">
    <source>
        <dbReference type="EMBL" id="TDR30198.1"/>
    </source>
</evidence>
<keyword evidence="7 16" id="KW-0963">Cytoplasm</keyword>
<protein>
    <recommendedName>
        <fullName evidence="15 16">Type III pantothenate kinase</fullName>
        <ecNumber evidence="6 16">2.7.1.33</ecNumber>
    </recommendedName>
    <alternativeName>
        <fullName evidence="16">PanK-III</fullName>
    </alternativeName>
    <alternativeName>
        <fullName evidence="16">Pantothenic acid kinase</fullName>
    </alternativeName>
</protein>
<dbReference type="PANTHER" id="PTHR34265:SF1">
    <property type="entry name" value="TYPE III PANTOTHENATE KINASE"/>
    <property type="match status" value="1"/>
</dbReference>
<proteinExistence type="inferred from homology"/>
<evidence type="ECO:0000256" key="5">
    <source>
        <dbReference type="ARBA" id="ARBA00011738"/>
    </source>
</evidence>
<evidence type="ECO:0000256" key="11">
    <source>
        <dbReference type="ARBA" id="ARBA00022840"/>
    </source>
</evidence>
<dbReference type="Pfam" id="PF03309">
    <property type="entry name" value="Pan_kinase"/>
    <property type="match status" value="1"/>
</dbReference>
<evidence type="ECO:0000256" key="1">
    <source>
        <dbReference type="ARBA" id="ARBA00001206"/>
    </source>
</evidence>
<dbReference type="EC" id="2.7.1.33" evidence="6 16"/>
<feature type="binding site" evidence="16">
    <location>
        <begin position="9"/>
        <end position="16"/>
    </location>
    <ligand>
        <name>ATP</name>
        <dbReference type="ChEBI" id="CHEBI:30616"/>
    </ligand>
</feature>
<comment type="cofactor">
    <cofactor evidence="16">
        <name>NH4(+)</name>
        <dbReference type="ChEBI" id="CHEBI:28938"/>
    </cofactor>
    <cofactor evidence="16">
        <name>K(+)</name>
        <dbReference type="ChEBI" id="CHEBI:29103"/>
    </cofactor>
    <text evidence="16">A monovalent cation. Ammonium or potassium.</text>
</comment>
<keyword evidence="9 16" id="KW-0547">Nucleotide-binding</keyword>
<comment type="catalytic activity">
    <reaction evidence="1 16">
        <text>(R)-pantothenate + ATP = (R)-4'-phosphopantothenate + ADP + H(+)</text>
        <dbReference type="Rhea" id="RHEA:16373"/>
        <dbReference type="ChEBI" id="CHEBI:10986"/>
        <dbReference type="ChEBI" id="CHEBI:15378"/>
        <dbReference type="ChEBI" id="CHEBI:29032"/>
        <dbReference type="ChEBI" id="CHEBI:30616"/>
        <dbReference type="ChEBI" id="CHEBI:456216"/>
        <dbReference type="EC" id="2.7.1.33"/>
    </reaction>
</comment>
<dbReference type="Proteomes" id="UP000294480">
    <property type="component" value="Unassembled WGS sequence"/>
</dbReference>
<dbReference type="SUPFAM" id="SSF53067">
    <property type="entry name" value="Actin-like ATPase domain"/>
    <property type="match status" value="2"/>
</dbReference>
<reference evidence="17 18" key="1">
    <citation type="submission" date="2019-03" db="EMBL/GenBank/DDBJ databases">
        <title>Genomic Encyclopedia of Type Strains, Phase IV (KMG-IV): sequencing the most valuable type-strain genomes for metagenomic binning, comparative biology and taxonomic classification.</title>
        <authorList>
            <person name="Goeker M."/>
        </authorList>
    </citation>
    <scope>NUCLEOTIDE SEQUENCE [LARGE SCALE GENOMIC DNA]</scope>
    <source>
        <strain evidence="17 18">DSM 102852</strain>
    </source>
</reference>
<dbReference type="CDD" id="cd24015">
    <property type="entry name" value="ASKHA_NBD_PanK-III"/>
    <property type="match status" value="1"/>
</dbReference>
<evidence type="ECO:0000256" key="13">
    <source>
        <dbReference type="ARBA" id="ARBA00022993"/>
    </source>
</evidence>
<dbReference type="Gene3D" id="3.30.420.40">
    <property type="match status" value="2"/>
</dbReference>
<feature type="binding site" evidence="16">
    <location>
        <begin position="109"/>
        <end position="112"/>
    </location>
    <ligand>
        <name>substrate</name>
    </ligand>
</feature>
<accession>A0A4R6Y4R8</accession>
<evidence type="ECO:0000256" key="14">
    <source>
        <dbReference type="ARBA" id="ARBA00038036"/>
    </source>
</evidence>
<keyword evidence="8 16" id="KW-0808">Transferase</keyword>
<evidence type="ECO:0000256" key="7">
    <source>
        <dbReference type="ARBA" id="ARBA00022490"/>
    </source>
</evidence>
<keyword evidence="13 16" id="KW-0173">Coenzyme A biosynthesis</keyword>
<dbReference type="GO" id="GO:0005737">
    <property type="term" value="C:cytoplasm"/>
    <property type="evidence" value="ECO:0007669"/>
    <property type="project" value="UniProtKB-SubCell"/>
</dbReference>
<comment type="similarity">
    <text evidence="14 16">Belongs to the type III pantothenate kinase family.</text>
</comment>
<evidence type="ECO:0000256" key="16">
    <source>
        <dbReference type="HAMAP-Rule" id="MF_01274"/>
    </source>
</evidence>
<evidence type="ECO:0000256" key="4">
    <source>
        <dbReference type="ARBA" id="ARBA00005225"/>
    </source>
</evidence>
<comment type="pathway">
    <text evidence="4 16">Cofactor biosynthesis; coenzyme A biosynthesis; CoA from (R)-pantothenate: step 1/5.</text>
</comment>
<comment type="subunit">
    <text evidence="5 16">Homodimer.</text>
</comment>
<evidence type="ECO:0000256" key="8">
    <source>
        <dbReference type="ARBA" id="ARBA00022679"/>
    </source>
</evidence>